<proteinExistence type="predicted"/>
<dbReference type="SUPFAM" id="SSF141868">
    <property type="entry name" value="EAL domain-like"/>
    <property type="match status" value="1"/>
</dbReference>
<dbReference type="Pfam" id="PF00563">
    <property type="entry name" value="EAL"/>
    <property type="match status" value="1"/>
</dbReference>
<dbReference type="PROSITE" id="PS50883">
    <property type="entry name" value="EAL"/>
    <property type="match status" value="1"/>
</dbReference>
<dbReference type="PANTHER" id="PTHR33121">
    <property type="entry name" value="CYCLIC DI-GMP PHOSPHODIESTERASE PDEF"/>
    <property type="match status" value="1"/>
</dbReference>
<reference evidence="2 3" key="1">
    <citation type="journal article" date="2019" name="J Genomics">
        <title>The Draft Genome of a Hydrogen-producing Cyanobacterium, Arthrospira platensis NIES-46.</title>
        <authorList>
            <person name="Suzuki S."/>
            <person name="Yamaguchi H."/>
            <person name="Kawachi M."/>
        </authorList>
    </citation>
    <scope>NUCLEOTIDE SEQUENCE [LARGE SCALE GENOMIC DNA]</scope>
    <source>
        <strain evidence="2 3">NIES-46</strain>
    </source>
</reference>
<dbReference type="PANTHER" id="PTHR33121:SF23">
    <property type="entry name" value="CYCLIC DI-GMP PHOSPHODIESTERASE PDEB"/>
    <property type="match status" value="1"/>
</dbReference>
<feature type="domain" description="EAL" evidence="1">
    <location>
        <begin position="31"/>
        <end position="283"/>
    </location>
</feature>
<dbReference type="Gene3D" id="3.20.20.450">
    <property type="entry name" value="EAL domain"/>
    <property type="match status" value="1"/>
</dbReference>
<gene>
    <name evidence="2" type="ORF">NIES46_28550</name>
</gene>
<dbReference type="Proteomes" id="UP000326169">
    <property type="component" value="Unassembled WGS sequence"/>
</dbReference>
<protein>
    <recommendedName>
        <fullName evidence="1">EAL domain-containing protein</fullName>
    </recommendedName>
</protein>
<dbReference type="RefSeq" id="WP_006616568.1">
    <property type="nucleotide sequence ID" value="NZ_BIMW01000107.1"/>
</dbReference>
<sequence>MRRSAALKTDLSSQSKFICLPGCDADNYGDRLHQIKLLKKAWSEQRLGLYTQEAISLNNGESKGYCEILIRLIDETGQGVPSSGFLPKITPGYRRLSEKIDRWVIKTVLDLLSETSPENREKYRWAINVSSRTLYNDRQWQKLEQEMLKRDLTPDLFCWEIAESIILANPQKAADAIADLQTQGYYVTVDQVGSQHSPLDYLNYVCVDYLKIADDLVKDIVQDLGDRSIVQIIQLVAQSLAIQTIANGVETSQAFETLRDLEIDYAQGYYLTQPHPLTAQFLG</sequence>
<accession>A0A5M3T8M6</accession>
<comment type="caution">
    <text evidence="2">The sequence shown here is derived from an EMBL/GenBank/DDBJ whole genome shotgun (WGS) entry which is preliminary data.</text>
</comment>
<dbReference type="InterPro" id="IPR050706">
    <property type="entry name" value="Cyclic-di-GMP_PDE-like"/>
</dbReference>
<dbReference type="GeneID" id="301683679"/>
<evidence type="ECO:0000313" key="2">
    <source>
        <dbReference type="EMBL" id="GCE94795.1"/>
    </source>
</evidence>
<keyword evidence="3" id="KW-1185">Reference proteome</keyword>
<dbReference type="EMBL" id="BIMW01000107">
    <property type="protein sequence ID" value="GCE94795.1"/>
    <property type="molecule type" value="Genomic_DNA"/>
</dbReference>
<evidence type="ECO:0000313" key="3">
    <source>
        <dbReference type="Proteomes" id="UP000326169"/>
    </source>
</evidence>
<dbReference type="InterPro" id="IPR035919">
    <property type="entry name" value="EAL_sf"/>
</dbReference>
<dbReference type="InterPro" id="IPR001633">
    <property type="entry name" value="EAL_dom"/>
</dbReference>
<evidence type="ECO:0000259" key="1">
    <source>
        <dbReference type="PROSITE" id="PS50883"/>
    </source>
</evidence>
<dbReference type="CDD" id="cd01948">
    <property type="entry name" value="EAL"/>
    <property type="match status" value="1"/>
</dbReference>
<dbReference type="SMART" id="SM00052">
    <property type="entry name" value="EAL"/>
    <property type="match status" value="1"/>
</dbReference>
<organism evidence="2 3">
    <name type="scientific">Limnospira platensis NIES-46</name>
    <dbReference type="NCBI Taxonomy" id="1236695"/>
    <lineage>
        <taxon>Bacteria</taxon>
        <taxon>Bacillati</taxon>
        <taxon>Cyanobacteriota</taxon>
        <taxon>Cyanophyceae</taxon>
        <taxon>Oscillatoriophycideae</taxon>
        <taxon>Oscillatoriales</taxon>
        <taxon>Sirenicapillariaceae</taxon>
        <taxon>Limnospira</taxon>
    </lineage>
</organism>
<name>A0A5M3T8M6_LIMPL</name>